<reference evidence="4 5" key="1">
    <citation type="submission" date="2016-11" db="EMBL/GenBank/DDBJ databases">
        <authorList>
            <person name="Jaros S."/>
            <person name="Januszkiewicz K."/>
            <person name="Wedrychowicz H."/>
        </authorList>
    </citation>
    <scope>NUCLEOTIDE SEQUENCE [LARGE SCALE GENOMIC DNA]</scope>
    <source>
        <strain evidence="4">NCIMB 2154T</strain>
    </source>
</reference>
<sequence>MKKIKLLTLLLISVTLNTFSQGHEVTVGNPICGTSITKNAPANYDYLLDKKNSWTTMLYTAPRINTSGAIKGIAFFTDCVVTSNCSFDEAKHQKIYLKEIEETQFNATNEPDLSTYTLVYDGKITWRRGQGNVENSKTQIIFQNSFQYSGNKNLAIYFLNENNNALGGFLGCGSSPPFLWDYAGEKTIVREFFKQGEKSGSGTFDTTLPIIRFYFDALNTDDFTPSPQTTQITATPTEILANGVSSSKITVQLYNEKGGTLNHSGQRIELNTTAGSLGAVTDNNNGTYTALLTSGTLIEVATISGILNGTNISDTAEVKFIDKNTPIDPIDPVDPINPVFNSNIVQGFSPNGDGKNDTWKIMPNVFNNYPNNSLQVFNRQGNLVFQAAPYKNNWDGISTGKITISKETKLPIGPYYFVFNTGTNKTHKGWVYINY</sequence>
<comment type="similarity">
    <text evidence="1">Belongs to the intimin/invasin family.</text>
</comment>
<dbReference type="Pfam" id="PF13585">
    <property type="entry name" value="CHU_C"/>
    <property type="match status" value="1"/>
</dbReference>
<feature type="chain" id="PRO_5013890590" description="Big-1 domain-containing protein" evidence="2">
    <location>
        <begin position="21"/>
        <end position="435"/>
    </location>
</feature>
<protein>
    <recommendedName>
        <fullName evidence="3">Big-1 domain-containing protein</fullName>
    </recommendedName>
</protein>
<keyword evidence="2" id="KW-0732">Signal</keyword>
<dbReference type="InterPro" id="IPR026341">
    <property type="entry name" value="T9SS_type_B"/>
</dbReference>
<evidence type="ECO:0000256" key="1">
    <source>
        <dbReference type="ARBA" id="ARBA00010116"/>
    </source>
</evidence>
<dbReference type="NCBIfam" id="TIGR04131">
    <property type="entry name" value="Bac_Flav_CTERM"/>
    <property type="match status" value="1"/>
</dbReference>
<dbReference type="KEGG" id="tmar:MARIT_3096"/>
<evidence type="ECO:0000259" key="3">
    <source>
        <dbReference type="PROSITE" id="PS51127"/>
    </source>
</evidence>
<dbReference type="GeneID" id="47724539"/>
<dbReference type="RefSeq" id="WP_162288619.1">
    <property type="nucleotide sequence ID" value="NZ_LT634361.1"/>
</dbReference>
<dbReference type="Pfam" id="PF09134">
    <property type="entry name" value="Invasin_D3"/>
    <property type="match status" value="1"/>
</dbReference>
<evidence type="ECO:0000256" key="2">
    <source>
        <dbReference type="SAM" id="SignalP"/>
    </source>
</evidence>
<name>A0A2H1EDW1_9FLAO</name>
<dbReference type="STRING" id="1349785.GCA_000509405_01639"/>
<organism evidence="4 5">
    <name type="scientific">Tenacibaculum maritimum NCIMB 2154</name>
    <dbReference type="NCBI Taxonomy" id="1349785"/>
    <lineage>
        <taxon>Bacteria</taxon>
        <taxon>Pseudomonadati</taxon>
        <taxon>Bacteroidota</taxon>
        <taxon>Flavobacteriia</taxon>
        <taxon>Flavobacteriales</taxon>
        <taxon>Flavobacteriaceae</taxon>
        <taxon>Tenacibaculum</taxon>
    </lineage>
</organism>
<gene>
    <name evidence="4" type="ORF">MARIT_3096</name>
</gene>
<dbReference type="InterPro" id="IPR008964">
    <property type="entry name" value="Invasin/intimin_cell_adhesion"/>
</dbReference>
<evidence type="ECO:0000313" key="5">
    <source>
        <dbReference type="Proteomes" id="UP000231564"/>
    </source>
</evidence>
<dbReference type="InterPro" id="IPR003344">
    <property type="entry name" value="Big_1_dom"/>
</dbReference>
<dbReference type="EMBL" id="LT634361">
    <property type="protein sequence ID" value="SFZ85191.1"/>
    <property type="molecule type" value="Genomic_DNA"/>
</dbReference>
<dbReference type="AlphaFoldDB" id="A0A2H1EDW1"/>
<dbReference type="SUPFAM" id="SSF49373">
    <property type="entry name" value="Invasin/intimin cell-adhesion fragments"/>
    <property type="match status" value="1"/>
</dbReference>
<dbReference type="Gene3D" id="2.60.40.10">
    <property type="entry name" value="Immunoglobulins"/>
    <property type="match status" value="1"/>
</dbReference>
<feature type="domain" description="Big-1" evidence="3">
    <location>
        <begin position="229"/>
        <end position="321"/>
    </location>
</feature>
<dbReference type="PROSITE" id="PS51127">
    <property type="entry name" value="BIG1"/>
    <property type="match status" value="1"/>
</dbReference>
<dbReference type="Proteomes" id="UP000231564">
    <property type="component" value="Chromosome MARIT"/>
</dbReference>
<dbReference type="InterPro" id="IPR015217">
    <property type="entry name" value="Invasin_dom_3"/>
</dbReference>
<proteinExistence type="inferred from homology"/>
<dbReference type="InterPro" id="IPR013783">
    <property type="entry name" value="Ig-like_fold"/>
</dbReference>
<accession>A0A2H1EDW1</accession>
<keyword evidence="5" id="KW-1185">Reference proteome</keyword>
<evidence type="ECO:0000313" key="4">
    <source>
        <dbReference type="EMBL" id="SFZ85191.1"/>
    </source>
</evidence>
<feature type="signal peptide" evidence="2">
    <location>
        <begin position="1"/>
        <end position="20"/>
    </location>
</feature>